<dbReference type="Proteomes" id="UP001238163">
    <property type="component" value="Unassembled WGS sequence"/>
</dbReference>
<evidence type="ECO:0000256" key="1">
    <source>
        <dbReference type="ARBA" id="ARBA00023015"/>
    </source>
</evidence>
<dbReference type="Pfam" id="PF12833">
    <property type="entry name" value="HTH_18"/>
    <property type="match status" value="1"/>
</dbReference>
<dbReference type="SUPFAM" id="SSF46689">
    <property type="entry name" value="Homeodomain-like"/>
    <property type="match status" value="2"/>
</dbReference>
<comment type="caution">
    <text evidence="5">The sequence shown here is derived from an EMBL/GenBank/DDBJ whole genome shotgun (WGS) entry which is preliminary data.</text>
</comment>
<proteinExistence type="predicted"/>
<reference evidence="5" key="1">
    <citation type="submission" date="2023-07" db="EMBL/GenBank/DDBJ databases">
        <title>Genomic Encyclopedia of Type Strains, Phase IV (KMG-IV): sequencing the most valuable type-strain genomes for metagenomic binning, comparative biology and taxonomic classification.</title>
        <authorList>
            <person name="Goeker M."/>
        </authorList>
    </citation>
    <scope>NUCLEOTIDE SEQUENCE</scope>
    <source>
        <strain evidence="5">DSM 24202</strain>
    </source>
</reference>
<sequence>MQIIPAEKLSRESFTLTDLRVVRQLWTSHRAHSGMGSPRRLAGLLFYHNCHGQYWLPDGRAFCCDPGDVVYLPLASEYRTEFTPAGIASNKEPATTIVCNFTLRLDDGTPFGLSAELRRFPPSKDSRQLFLALAEIWHQPLPDLLRAKACLYQLFAVLCSHEKHQVLASGPFADIAPAIQYLEEELIQEKSIGELAAMCHVSVSKFRQLFHAYAGMAPTVFRIASKLERAKLLLEFDRSSIAEIADQLGFGDPAYFSRLFKKYCGVAPQSYRQGME</sequence>
<dbReference type="PROSITE" id="PS01124">
    <property type="entry name" value="HTH_ARAC_FAMILY_2"/>
    <property type="match status" value="1"/>
</dbReference>
<evidence type="ECO:0000256" key="2">
    <source>
        <dbReference type="ARBA" id="ARBA00023125"/>
    </source>
</evidence>
<dbReference type="GO" id="GO:0003700">
    <property type="term" value="F:DNA-binding transcription factor activity"/>
    <property type="evidence" value="ECO:0007669"/>
    <property type="project" value="InterPro"/>
</dbReference>
<dbReference type="AlphaFoldDB" id="A0AAE4AP28"/>
<dbReference type="GO" id="GO:0043565">
    <property type="term" value="F:sequence-specific DNA binding"/>
    <property type="evidence" value="ECO:0007669"/>
    <property type="project" value="InterPro"/>
</dbReference>
<dbReference type="InterPro" id="IPR009057">
    <property type="entry name" value="Homeodomain-like_sf"/>
</dbReference>
<name>A0AAE4AP28_9BACT</name>
<dbReference type="InterPro" id="IPR018062">
    <property type="entry name" value="HTH_AraC-typ_CS"/>
</dbReference>
<keyword evidence="3" id="KW-0804">Transcription</keyword>
<dbReference type="RefSeq" id="WP_307261501.1">
    <property type="nucleotide sequence ID" value="NZ_JAUSVL010000001.1"/>
</dbReference>
<evidence type="ECO:0000256" key="3">
    <source>
        <dbReference type="ARBA" id="ARBA00023163"/>
    </source>
</evidence>
<dbReference type="PANTHER" id="PTHR43280:SF2">
    <property type="entry name" value="HTH-TYPE TRANSCRIPTIONAL REGULATOR EXSA"/>
    <property type="match status" value="1"/>
</dbReference>
<feature type="domain" description="HTH araC/xylS-type" evidence="4">
    <location>
        <begin position="176"/>
        <end position="274"/>
    </location>
</feature>
<dbReference type="InterPro" id="IPR018060">
    <property type="entry name" value="HTH_AraC"/>
</dbReference>
<dbReference type="InterPro" id="IPR020449">
    <property type="entry name" value="Tscrpt_reg_AraC-type_HTH"/>
</dbReference>
<dbReference type="PANTHER" id="PTHR43280">
    <property type="entry name" value="ARAC-FAMILY TRANSCRIPTIONAL REGULATOR"/>
    <property type="match status" value="1"/>
</dbReference>
<keyword evidence="2 5" id="KW-0238">DNA-binding</keyword>
<gene>
    <name evidence="5" type="ORF">J3R75_002187</name>
</gene>
<keyword evidence="1" id="KW-0805">Transcription regulation</keyword>
<organism evidence="5 6">
    <name type="scientific">Oligosphaera ethanolica</name>
    <dbReference type="NCBI Taxonomy" id="760260"/>
    <lineage>
        <taxon>Bacteria</taxon>
        <taxon>Pseudomonadati</taxon>
        <taxon>Lentisphaerota</taxon>
        <taxon>Oligosphaeria</taxon>
        <taxon>Oligosphaerales</taxon>
        <taxon>Oligosphaeraceae</taxon>
        <taxon>Oligosphaera</taxon>
    </lineage>
</organism>
<protein>
    <submittedName>
        <fullName evidence="5">AraC-like DNA-binding protein</fullName>
    </submittedName>
</protein>
<accession>A0AAE4AP28</accession>
<evidence type="ECO:0000313" key="6">
    <source>
        <dbReference type="Proteomes" id="UP001238163"/>
    </source>
</evidence>
<dbReference type="PROSITE" id="PS00041">
    <property type="entry name" value="HTH_ARAC_FAMILY_1"/>
    <property type="match status" value="1"/>
</dbReference>
<dbReference type="EMBL" id="JAUSVL010000001">
    <property type="protein sequence ID" value="MDQ0290080.1"/>
    <property type="molecule type" value="Genomic_DNA"/>
</dbReference>
<evidence type="ECO:0000259" key="4">
    <source>
        <dbReference type="PROSITE" id="PS01124"/>
    </source>
</evidence>
<dbReference type="PRINTS" id="PR00032">
    <property type="entry name" value="HTHARAC"/>
</dbReference>
<dbReference type="Gene3D" id="1.10.10.60">
    <property type="entry name" value="Homeodomain-like"/>
    <property type="match status" value="2"/>
</dbReference>
<keyword evidence="6" id="KW-1185">Reference proteome</keyword>
<evidence type="ECO:0000313" key="5">
    <source>
        <dbReference type="EMBL" id="MDQ0290080.1"/>
    </source>
</evidence>
<dbReference type="SMART" id="SM00342">
    <property type="entry name" value="HTH_ARAC"/>
    <property type="match status" value="1"/>
</dbReference>